<dbReference type="GO" id="GO:0006355">
    <property type="term" value="P:regulation of DNA-templated transcription"/>
    <property type="evidence" value="ECO:0007669"/>
    <property type="project" value="InterPro"/>
</dbReference>
<protein>
    <submittedName>
        <fullName evidence="2">Global nitrogen regulator</fullName>
    </submittedName>
</protein>
<dbReference type="GO" id="GO:0003677">
    <property type="term" value="F:DNA binding"/>
    <property type="evidence" value="ECO:0007669"/>
    <property type="project" value="InterPro"/>
</dbReference>
<accession>A0A485LVV7</accession>
<organism evidence="2">
    <name type="scientific">anaerobic digester metagenome</name>
    <dbReference type="NCBI Taxonomy" id="1263854"/>
    <lineage>
        <taxon>unclassified sequences</taxon>
        <taxon>metagenomes</taxon>
        <taxon>ecological metagenomes</taxon>
    </lineage>
</organism>
<dbReference type="InterPro" id="IPR014710">
    <property type="entry name" value="RmlC-like_jellyroll"/>
</dbReference>
<dbReference type="InterPro" id="IPR012318">
    <property type="entry name" value="HTH_CRP"/>
</dbReference>
<dbReference type="SMART" id="SM00419">
    <property type="entry name" value="HTH_CRP"/>
    <property type="match status" value="1"/>
</dbReference>
<reference evidence="2" key="1">
    <citation type="submission" date="2019-03" db="EMBL/GenBank/DDBJ databases">
        <authorList>
            <person name="Hao L."/>
        </authorList>
    </citation>
    <scope>NUCLEOTIDE SEQUENCE</scope>
</reference>
<dbReference type="AlphaFoldDB" id="A0A485LVV7"/>
<evidence type="ECO:0000313" key="2">
    <source>
        <dbReference type="EMBL" id="VFU12270.1"/>
    </source>
</evidence>
<dbReference type="SUPFAM" id="SSF46785">
    <property type="entry name" value="Winged helix' DNA-binding domain"/>
    <property type="match status" value="1"/>
</dbReference>
<dbReference type="Gene3D" id="2.60.120.10">
    <property type="entry name" value="Jelly Rolls"/>
    <property type="match status" value="1"/>
</dbReference>
<sequence>MMISNMLKIISDKALALHRKVEYLAIKSMRGKISTYLLEQYKRTGKATFIIPLRRNELADFLNVSRPSLSREMSRLMEEGIIDYHRASIKIKDLDSLKRMAE</sequence>
<dbReference type="PROSITE" id="PS51063">
    <property type="entry name" value="HTH_CRP_2"/>
    <property type="match status" value="1"/>
</dbReference>
<dbReference type="Pfam" id="PF13545">
    <property type="entry name" value="HTH_Crp_2"/>
    <property type="match status" value="1"/>
</dbReference>
<name>A0A485LVV7_9ZZZZ</name>
<dbReference type="InterPro" id="IPR036390">
    <property type="entry name" value="WH_DNA-bd_sf"/>
</dbReference>
<proteinExistence type="predicted"/>
<feature type="domain" description="HTH crp-type" evidence="1">
    <location>
        <begin position="27"/>
        <end position="95"/>
    </location>
</feature>
<gene>
    <name evidence="2" type="ORF">SCFA_1640001</name>
</gene>
<evidence type="ECO:0000259" key="1">
    <source>
        <dbReference type="PROSITE" id="PS51063"/>
    </source>
</evidence>
<dbReference type="EMBL" id="CAADRN010000073">
    <property type="protein sequence ID" value="VFU12270.1"/>
    <property type="molecule type" value="Genomic_DNA"/>
</dbReference>